<accession>A0A2P2QM55</accession>
<evidence type="ECO:0000313" key="1">
    <source>
        <dbReference type="EMBL" id="MBX67967.1"/>
    </source>
</evidence>
<protein>
    <submittedName>
        <fullName evidence="1">Uncharacterized protein</fullName>
    </submittedName>
</protein>
<organism evidence="1">
    <name type="scientific">Rhizophora mucronata</name>
    <name type="common">Asiatic mangrove</name>
    <dbReference type="NCBI Taxonomy" id="61149"/>
    <lineage>
        <taxon>Eukaryota</taxon>
        <taxon>Viridiplantae</taxon>
        <taxon>Streptophyta</taxon>
        <taxon>Embryophyta</taxon>
        <taxon>Tracheophyta</taxon>
        <taxon>Spermatophyta</taxon>
        <taxon>Magnoliopsida</taxon>
        <taxon>eudicotyledons</taxon>
        <taxon>Gunneridae</taxon>
        <taxon>Pentapetalae</taxon>
        <taxon>rosids</taxon>
        <taxon>fabids</taxon>
        <taxon>Malpighiales</taxon>
        <taxon>Rhizophoraceae</taxon>
        <taxon>Rhizophora</taxon>
    </lineage>
</organism>
<sequence length="34" mass="3572">MEALVAFGNGYAEYSVLTSHGSVAAVVLRDALFI</sequence>
<dbReference type="EMBL" id="GGEC01087483">
    <property type="protein sequence ID" value="MBX67967.1"/>
    <property type="molecule type" value="Transcribed_RNA"/>
</dbReference>
<proteinExistence type="predicted"/>
<dbReference type="AlphaFoldDB" id="A0A2P2QM55"/>
<reference evidence="1" key="1">
    <citation type="submission" date="2018-02" db="EMBL/GenBank/DDBJ databases">
        <title>Rhizophora mucronata_Transcriptome.</title>
        <authorList>
            <person name="Meera S.P."/>
            <person name="Sreeshan A."/>
            <person name="Augustine A."/>
        </authorList>
    </citation>
    <scope>NUCLEOTIDE SEQUENCE</scope>
    <source>
        <tissue evidence="1">Leaf</tissue>
    </source>
</reference>
<name>A0A2P2QM55_RHIMU</name>